<comment type="caution">
    <text evidence="2">The sequence shown here is derived from an EMBL/GenBank/DDBJ whole genome shotgun (WGS) entry which is preliminary data.</text>
</comment>
<proteinExistence type="predicted"/>
<protein>
    <submittedName>
        <fullName evidence="2">Uncharacterized protein</fullName>
    </submittedName>
</protein>
<keyword evidence="1" id="KW-0812">Transmembrane</keyword>
<sequence length="74" mass="8627">MRGPVLVQRKIANSQKTISLRNLLELPFYLRNNLLIRTKGQIAMPSPQQVPLEMWLCYLLVVVLTFPFLCITER</sequence>
<evidence type="ECO:0000313" key="3">
    <source>
        <dbReference type="Proteomes" id="UP001291623"/>
    </source>
</evidence>
<keyword evidence="1" id="KW-0472">Membrane</keyword>
<evidence type="ECO:0000256" key="1">
    <source>
        <dbReference type="SAM" id="Phobius"/>
    </source>
</evidence>
<accession>A0AAE1SSU7</accession>
<organism evidence="2 3">
    <name type="scientific">Anisodus tanguticus</name>
    <dbReference type="NCBI Taxonomy" id="243964"/>
    <lineage>
        <taxon>Eukaryota</taxon>
        <taxon>Viridiplantae</taxon>
        <taxon>Streptophyta</taxon>
        <taxon>Embryophyta</taxon>
        <taxon>Tracheophyta</taxon>
        <taxon>Spermatophyta</taxon>
        <taxon>Magnoliopsida</taxon>
        <taxon>eudicotyledons</taxon>
        <taxon>Gunneridae</taxon>
        <taxon>Pentapetalae</taxon>
        <taxon>asterids</taxon>
        <taxon>lamiids</taxon>
        <taxon>Solanales</taxon>
        <taxon>Solanaceae</taxon>
        <taxon>Solanoideae</taxon>
        <taxon>Hyoscyameae</taxon>
        <taxon>Anisodus</taxon>
    </lineage>
</organism>
<dbReference type="Proteomes" id="UP001291623">
    <property type="component" value="Unassembled WGS sequence"/>
</dbReference>
<keyword evidence="3" id="KW-1185">Reference proteome</keyword>
<keyword evidence="1" id="KW-1133">Transmembrane helix</keyword>
<reference evidence="2" key="1">
    <citation type="submission" date="2023-12" db="EMBL/GenBank/DDBJ databases">
        <title>Genome assembly of Anisodus tanguticus.</title>
        <authorList>
            <person name="Wang Y.-J."/>
        </authorList>
    </citation>
    <scope>NUCLEOTIDE SEQUENCE</scope>
    <source>
        <strain evidence="2">KB-2021</strain>
        <tissue evidence="2">Leaf</tissue>
    </source>
</reference>
<feature type="transmembrane region" description="Helical" evidence="1">
    <location>
        <begin position="52"/>
        <end position="71"/>
    </location>
</feature>
<gene>
    <name evidence="2" type="ORF">RND71_003184</name>
</gene>
<name>A0AAE1SSU7_9SOLA</name>
<evidence type="ECO:0000313" key="2">
    <source>
        <dbReference type="EMBL" id="KAK4376888.1"/>
    </source>
</evidence>
<dbReference type="AlphaFoldDB" id="A0AAE1SSU7"/>
<dbReference type="EMBL" id="JAVYJV010000002">
    <property type="protein sequence ID" value="KAK4376888.1"/>
    <property type="molecule type" value="Genomic_DNA"/>
</dbReference>